<comment type="caution">
    <text evidence="1">The sequence shown here is derived from an EMBL/GenBank/DDBJ whole genome shotgun (WGS) entry which is preliminary data.</text>
</comment>
<dbReference type="RefSeq" id="WP_121660024.1">
    <property type="nucleotide sequence ID" value="NZ_BMEK01000003.1"/>
</dbReference>
<reference evidence="1 2" key="1">
    <citation type="submission" date="2018-10" db="EMBL/GenBank/DDBJ databases">
        <authorList>
            <person name="Li J."/>
        </authorList>
    </citation>
    <scope>NUCLEOTIDE SEQUENCE [LARGE SCALE GENOMIC DNA]</scope>
    <source>
        <strain evidence="1 2">ZD1-4</strain>
    </source>
</reference>
<sequence>MQLADNLEAERGATRVGLTLAQPASTGSAEWDTAIAALCEYRLNADALPVPDWINGRPGNSSAPWSPPSSDYDIPIDIGRVPAEFLAAS</sequence>
<dbReference type="EMBL" id="RCWJ01000003">
    <property type="protein sequence ID" value="RLQ82721.1"/>
    <property type="molecule type" value="Genomic_DNA"/>
</dbReference>
<dbReference type="OrthoDB" id="5108126at2"/>
<evidence type="ECO:0000313" key="2">
    <source>
        <dbReference type="Proteomes" id="UP000282460"/>
    </source>
</evidence>
<organism evidence="1 2">
    <name type="scientific">Mycetocola zhadangensis</name>
    <dbReference type="NCBI Taxonomy" id="1164595"/>
    <lineage>
        <taxon>Bacteria</taxon>
        <taxon>Bacillati</taxon>
        <taxon>Actinomycetota</taxon>
        <taxon>Actinomycetes</taxon>
        <taxon>Micrococcales</taxon>
        <taxon>Microbacteriaceae</taxon>
        <taxon>Mycetocola</taxon>
    </lineage>
</organism>
<keyword evidence="2" id="KW-1185">Reference proteome</keyword>
<dbReference type="Proteomes" id="UP000282460">
    <property type="component" value="Unassembled WGS sequence"/>
</dbReference>
<dbReference type="AlphaFoldDB" id="A0A3L7IYX2"/>
<name>A0A3L7IYX2_9MICO</name>
<gene>
    <name evidence="1" type="ORF">D9V28_12270</name>
</gene>
<accession>A0A3L7IYX2</accession>
<protein>
    <submittedName>
        <fullName evidence="1">Uncharacterized protein</fullName>
    </submittedName>
</protein>
<evidence type="ECO:0000313" key="1">
    <source>
        <dbReference type="EMBL" id="RLQ82721.1"/>
    </source>
</evidence>
<proteinExistence type="predicted"/>